<dbReference type="AlphaFoldDB" id="A0A151AGU7"/>
<comment type="caution">
    <text evidence="4">The sequence shown here is derived from an EMBL/GenBank/DDBJ whole genome shotgun (WGS) entry which is preliminary data.</text>
</comment>
<accession>A0A151AGU7</accession>
<gene>
    <name evidence="4" type="primary">mshA_3</name>
    <name evidence="4" type="ORF">HAPAU_18580</name>
</gene>
<organism evidence="4 5">
    <name type="scientific">Halalkalicoccus paucihalophilus</name>
    <dbReference type="NCBI Taxonomy" id="1008153"/>
    <lineage>
        <taxon>Archaea</taxon>
        <taxon>Methanobacteriati</taxon>
        <taxon>Methanobacteriota</taxon>
        <taxon>Stenosarchaea group</taxon>
        <taxon>Halobacteria</taxon>
        <taxon>Halobacteriales</taxon>
        <taxon>Halococcaceae</taxon>
        <taxon>Halalkalicoccus</taxon>
    </lineage>
</organism>
<dbReference type="EMBL" id="LTAZ01000004">
    <property type="protein sequence ID" value="KYH26752.1"/>
    <property type="molecule type" value="Genomic_DNA"/>
</dbReference>
<evidence type="ECO:0000259" key="3">
    <source>
        <dbReference type="Pfam" id="PF13439"/>
    </source>
</evidence>
<evidence type="ECO:0000256" key="2">
    <source>
        <dbReference type="ARBA" id="ARBA00022679"/>
    </source>
</evidence>
<proteinExistence type="predicted"/>
<dbReference type="PATRIC" id="fig|1008153.3.peg.1887"/>
<dbReference type="Gene3D" id="3.40.50.2000">
    <property type="entry name" value="Glycogen Phosphorylase B"/>
    <property type="match status" value="2"/>
</dbReference>
<keyword evidence="5" id="KW-1185">Reference proteome</keyword>
<dbReference type="SUPFAM" id="SSF53756">
    <property type="entry name" value="UDP-Glycosyltransferase/glycogen phosphorylase"/>
    <property type="match status" value="1"/>
</dbReference>
<evidence type="ECO:0000313" key="5">
    <source>
        <dbReference type="Proteomes" id="UP000075321"/>
    </source>
</evidence>
<sequence>MELVYLVTQNTGGFPHYAAELANATARHADVTVLKPTETTADDVFSEDVRVIDAFEPISLSLPDLYDYEFNVRENLRAMWSYRSLERVHDIDPDIVHDPTGFFPYVKFFAGRYDLDRYPLVVTRHEVSATRFPITRPPVLAERLAGALVPEVDLAKTVVHTRSQHEALLEQSFEESELAVIPHGTYDFFSEYDYEERPEERHTLLFFGNVIPSKGLDTLAEAVVLASEELPDIELVVAGSGSLSARTARIIATHGEHFEVHNEFVPNDRVGELFSRAALAVMPYHSEGGMKGHSGALATAFSFATPVVTSSIGDFPRLVERSGSGLVVPPKNAARLANAIVAVLENDDLRAEFAKNSERQAKRFSWEAVGKRHLDLYESILDAR</sequence>
<protein>
    <submittedName>
        <fullName evidence="4">D-inositol-3-phosphate glycosyltransferase</fullName>
        <ecNumber evidence="4">2.4.1.250</ecNumber>
    </submittedName>
</protein>
<dbReference type="Pfam" id="PF13692">
    <property type="entry name" value="Glyco_trans_1_4"/>
    <property type="match status" value="1"/>
</dbReference>
<dbReference type="OrthoDB" id="132546at2157"/>
<name>A0A151AGU7_9EURY</name>
<dbReference type="Proteomes" id="UP000075321">
    <property type="component" value="Unassembled WGS sequence"/>
</dbReference>
<dbReference type="Pfam" id="PF13439">
    <property type="entry name" value="Glyco_transf_4"/>
    <property type="match status" value="1"/>
</dbReference>
<evidence type="ECO:0000256" key="1">
    <source>
        <dbReference type="ARBA" id="ARBA00022676"/>
    </source>
</evidence>
<dbReference type="RefSeq" id="WP_066381718.1">
    <property type="nucleotide sequence ID" value="NZ_LTAZ01000004.1"/>
</dbReference>
<feature type="domain" description="Glycosyltransferase subfamily 4-like N-terminal" evidence="3">
    <location>
        <begin position="12"/>
        <end position="184"/>
    </location>
</feature>
<keyword evidence="2 4" id="KW-0808">Transferase</keyword>
<dbReference type="EC" id="2.4.1.250" evidence="4"/>
<dbReference type="CDD" id="cd03801">
    <property type="entry name" value="GT4_PimA-like"/>
    <property type="match status" value="1"/>
</dbReference>
<dbReference type="PANTHER" id="PTHR12526">
    <property type="entry name" value="GLYCOSYLTRANSFERASE"/>
    <property type="match status" value="1"/>
</dbReference>
<dbReference type="GO" id="GO:0102710">
    <property type="term" value="F:D-inositol-3-phosphate glycosyltransferase activity"/>
    <property type="evidence" value="ECO:0007669"/>
    <property type="project" value="UniProtKB-EC"/>
</dbReference>
<dbReference type="PANTHER" id="PTHR12526:SF510">
    <property type="entry name" value="D-INOSITOL 3-PHOSPHATE GLYCOSYLTRANSFERASE"/>
    <property type="match status" value="1"/>
</dbReference>
<reference evidence="4 5" key="1">
    <citation type="submission" date="2016-02" db="EMBL/GenBank/DDBJ databases">
        <title>Genome sequence of Halalkalicoccus paucihalophilus DSM 24557.</title>
        <authorList>
            <person name="Poehlein A."/>
            <person name="Daniel R."/>
        </authorList>
    </citation>
    <scope>NUCLEOTIDE SEQUENCE [LARGE SCALE GENOMIC DNA]</scope>
    <source>
        <strain evidence="4 5">DSM 24557</strain>
    </source>
</reference>
<evidence type="ECO:0000313" key="4">
    <source>
        <dbReference type="EMBL" id="KYH26752.1"/>
    </source>
</evidence>
<keyword evidence="1 4" id="KW-0328">Glycosyltransferase</keyword>
<dbReference type="InterPro" id="IPR028098">
    <property type="entry name" value="Glyco_trans_4-like_N"/>
</dbReference>